<gene>
    <name evidence="5" type="ORF">LCGC14_0754850</name>
</gene>
<accession>A0A0F9Q302</accession>
<reference evidence="5" key="1">
    <citation type="journal article" date="2015" name="Nature">
        <title>Complex archaea that bridge the gap between prokaryotes and eukaryotes.</title>
        <authorList>
            <person name="Spang A."/>
            <person name="Saw J.H."/>
            <person name="Jorgensen S.L."/>
            <person name="Zaremba-Niedzwiedzka K."/>
            <person name="Martijn J."/>
            <person name="Lind A.E."/>
            <person name="van Eijk R."/>
            <person name="Schleper C."/>
            <person name="Guy L."/>
            <person name="Ettema T.J."/>
        </authorList>
    </citation>
    <scope>NUCLEOTIDE SEQUENCE</scope>
</reference>
<evidence type="ECO:0000256" key="1">
    <source>
        <dbReference type="ARBA" id="ARBA00022679"/>
    </source>
</evidence>
<dbReference type="PRINTS" id="PR01210">
    <property type="entry name" value="GGTRANSPTASE"/>
</dbReference>
<keyword evidence="2" id="KW-0378">Hydrolase</keyword>
<dbReference type="AlphaFoldDB" id="A0A0F9Q302"/>
<dbReference type="GO" id="GO:0016746">
    <property type="term" value="F:acyltransferase activity"/>
    <property type="evidence" value="ECO:0007669"/>
    <property type="project" value="UniProtKB-KW"/>
</dbReference>
<organism evidence="5">
    <name type="scientific">marine sediment metagenome</name>
    <dbReference type="NCBI Taxonomy" id="412755"/>
    <lineage>
        <taxon>unclassified sequences</taxon>
        <taxon>metagenomes</taxon>
        <taxon>ecological metagenomes</taxon>
    </lineage>
</organism>
<dbReference type="NCBIfam" id="TIGR00066">
    <property type="entry name" value="g_glut_trans"/>
    <property type="match status" value="1"/>
</dbReference>
<dbReference type="Pfam" id="PF01019">
    <property type="entry name" value="G_glu_transpept"/>
    <property type="match status" value="1"/>
</dbReference>
<dbReference type="InterPro" id="IPR043138">
    <property type="entry name" value="GGT_lsub"/>
</dbReference>
<dbReference type="InterPro" id="IPR051792">
    <property type="entry name" value="GGT_bact"/>
</dbReference>
<dbReference type="GO" id="GO:0036374">
    <property type="term" value="F:glutathione hydrolase activity"/>
    <property type="evidence" value="ECO:0007669"/>
    <property type="project" value="InterPro"/>
</dbReference>
<dbReference type="InterPro" id="IPR043137">
    <property type="entry name" value="GGT_ssub_C"/>
</dbReference>
<dbReference type="Gene3D" id="3.60.20.40">
    <property type="match status" value="1"/>
</dbReference>
<keyword evidence="4" id="KW-0012">Acyltransferase</keyword>
<dbReference type="SUPFAM" id="SSF56235">
    <property type="entry name" value="N-terminal nucleophile aminohydrolases (Ntn hydrolases)"/>
    <property type="match status" value="1"/>
</dbReference>
<dbReference type="PANTHER" id="PTHR43199:SF1">
    <property type="entry name" value="GLUTATHIONE HYDROLASE PROENZYME"/>
    <property type="match status" value="1"/>
</dbReference>
<evidence type="ECO:0000256" key="3">
    <source>
        <dbReference type="ARBA" id="ARBA00023145"/>
    </source>
</evidence>
<dbReference type="EMBL" id="LAZR01001839">
    <property type="protein sequence ID" value="KKN38305.1"/>
    <property type="molecule type" value="Genomic_DNA"/>
</dbReference>
<evidence type="ECO:0000256" key="4">
    <source>
        <dbReference type="ARBA" id="ARBA00023315"/>
    </source>
</evidence>
<proteinExistence type="predicted"/>
<dbReference type="Gene3D" id="1.10.246.130">
    <property type="match status" value="1"/>
</dbReference>
<dbReference type="GO" id="GO:0006751">
    <property type="term" value="P:glutathione catabolic process"/>
    <property type="evidence" value="ECO:0007669"/>
    <property type="project" value="InterPro"/>
</dbReference>
<evidence type="ECO:0000256" key="2">
    <source>
        <dbReference type="ARBA" id="ARBA00022801"/>
    </source>
</evidence>
<keyword evidence="3" id="KW-0865">Zymogen</keyword>
<protein>
    <recommendedName>
        <fullName evidence="6">Gamma-glutamyltransferase</fullName>
    </recommendedName>
</protein>
<sequence length="572" mass="63282">MRKSWGFFRFFIILILLANQFFCTAQENKGVVGKNGMVVSVDEYASQIGIDILKKGGNAVDAAVAVGFALAVTFPAAGNIGGGGFMIIRFPDTEEAVALDFREMAPGQATPDMYLDEKRDYVEERSLFGHLAVGVPGTVKGFELAMEKYGNLKWVDVIEPAIELAGKGFKLNERRADSFNRLNERFEQGTKEFFRVFSKPDGSEFKEGDIFIQKDLARSLRLIAEHGSQAFYNGEIAELIAQDMKKHGGLITKEDLGKYEAFVRKPVTGTYHGYQIISMPPPSSGGTALIEMLNILEGFDLGQKERYAPEILHLIAEAMKFAFFDRAKYMGDSDFSEIPVKLLTSKSHAEDIRGKIDLKKAIPSATMGEEILTIEEAKETTHYSVIDKEGLAVATTYTINGWFGSGVVAEGTGILLNNEMDDFNVKPGYTDDKGLIGTKPNLIEPHKRMLSSMTPTLVIKDGKVYMITGSPGGRTIINTVLNVIINVIDFNMPIQDAIDAHRMNHEWMPDLLRLEKGAITEELIESLKAMGHTMKESSRWRQGDAHSILIDPKTGYYYGAADKRSQGSAIGY</sequence>
<name>A0A0F9Q302_9ZZZZ</name>
<keyword evidence="1" id="KW-0808">Transferase</keyword>
<dbReference type="InterPro" id="IPR000101">
    <property type="entry name" value="GGT_peptidase"/>
</dbReference>
<dbReference type="InterPro" id="IPR029055">
    <property type="entry name" value="Ntn_hydrolases_N"/>
</dbReference>
<evidence type="ECO:0008006" key="6">
    <source>
        <dbReference type="Google" id="ProtNLM"/>
    </source>
</evidence>
<evidence type="ECO:0000313" key="5">
    <source>
        <dbReference type="EMBL" id="KKN38305.1"/>
    </source>
</evidence>
<dbReference type="PANTHER" id="PTHR43199">
    <property type="entry name" value="GLUTATHIONE HYDROLASE"/>
    <property type="match status" value="1"/>
</dbReference>
<comment type="caution">
    <text evidence="5">The sequence shown here is derived from an EMBL/GenBank/DDBJ whole genome shotgun (WGS) entry which is preliminary data.</text>
</comment>